<evidence type="ECO:0000313" key="3">
    <source>
        <dbReference type="Proteomes" id="UP000608345"/>
    </source>
</evidence>
<gene>
    <name evidence="2" type="ORF">GCM10011450_06900</name>
</gene>
<accession>A0A918JGF2</accession>
<dbReference type="RefSeq" id="WP_189384064.1">
    <property type="nucleotide sequence ID" value="NZ_BAABFY010000007.1"/>
</dbReference>
<comment type="caution">
    <text evidence="2">The sequence shown here is derived from an EMBL/GenBank/DDBJ whole genome shotgun (WGS) entry which is preliminary data.</text>
</comment>
<feature type="chain" id="PRO_5038123397" evidence="1">
    <location>
        <begin position="22"/>
        <end position="480"/>
    </location>
</feature>
<evidence type="ECO:0000313" key="2">
    <source>
        <dbReference type="EMBL" id="GGW79726.1"/>
    </source>
</evidence>
<organism evidence="2 3">
    <name type="scientific">Advenella faeciporci</name>
    <dbReference type="NCBI Taxonomy" id="797535"/>
    <lineage>
        <taxon>Bacteria</taxon>
        <taxon>Pseudomonadati</taxon>
        <taxon>Pseudomonadota</taxon>
        <taxon>Betaproteobacteria</taxon>
        <taxon>Burkholderiales</taxon>
        <taxon>Alcaligenaceae</taxon>
    </lineage>
</organism>
<keyword evidence="3" id="KW-1185">Reference proteome</keyword>
<dbReference type="Proteomes" id="UP000608345">
    <property type="component" value="Unassembled WGS sequence"/>
</dbReference>
<evidence type="ECO:0000256" key="1">
    <source>
        <dbReference type="SAM" id="SignalP"/>
    </source>
</evidence>
<sequence>MNYSVLTALGLSLCISDIAMAQKKATVIIPPPTHFNAIPTAQSQNEQPSPLWVVAQDEAPANDKLSTLEEVLYVTGETASDEPVQQSIKIAENYALNNQMKLDKIHKDNTKELNKLTKSINTKSSKAPGYVTPKKTQTKLDNFKKKTELSGKQQSQAAAKTNFLSKLGKVLNALDVVSVAAETTGYLSTGDTTGAAGALVRGGVKKGAEAGGALAGSFIPGGSIAGAWAGGQAYTEYVEPRINEIEDAVRDEQTRQKYINKPWYTPQPYMDSNGNIKYFAENEYMDKKTGTIYTRSPEEQKEYEHQQRVNWNNQNTLQKLIEDYKDGKISDKELLDLFENYDRHDGDTIWNPEADTEQQDNTGNLIAQITPVQVTAFTTITETIGEIEVSTTLTFSFWNVGAYSPPHSKASLSAYSSHPSMENFVWNGTFSGGPNGTLSIHSDDGIITFQLNNGTHLTGEDMSIPISNPAAFANWPKDLN</sequence>
<proteinExistence type="predicted"/>
<protein>
    <submittedName>
        <fullName evidence="2">Uncharacterized protein</fullName>
    </submittedName>
</protein>
<keyword evidence="1" id="KW-0732">Signal</keyword>
<dbReference type="EMBL" id="BMYS01000003">
    <property type="protein sequence ID" value="GGW79726.1"/>
    <property type="molecule type" value="Genomic_DNA"/>
</dbReference>
<name>A0A918JGF2_9BURK</name>
<feature type="signal peptide" evidence="1">
    <location>
        <begin position="1"/>
        <end position="21"/>
    </location>
</feature>
<dbReference type="AlphaFoldDB" id="A0A918JGF2"/>
<reference evidence="2" key="2">
    <citation type="submission" date="2020-09" db="EMBL/GenBank/DDBJ databases">
        <authorList>
            <person name="Sun Q."/>
            <person name="Kim S."/>
        </authorList>
    </citation>
    <scope>NUCLEOTIDE SEQUENCE</scope>
    <source>
        <strain evidence="2">KCTC 23732</strain>
    </source>
</reference>
<reference evidence="2" key="1">
    <citation type="journal article" date="2014" name="Int. J. Syst. Evol. Microbiol.">
        <title>Complete genome sequence of Corynebacterium casei LMG S-19264T (=DSM 44701T), isolated from a smear-ripened cheese.</title>
        <authorList>
            <consortium name="US DOE Joint Genome Institute (JGI-PGF)"/>
            <person name="Walter F."/>
            <person name="Albersmeier A."/>
            <person name="Kalinowski J."/>
            <person name="Ruckert C."/>
        </authorList>
    </citation>
    <scope>NUCLEOTIDE SEQUENCE</scope>
    <source>
        <strain evidence="2">KCTC 23732</strain>
    </source>
</reference>